<organism evidence="1 2">
    <name type="scientific">Daphnia magna</name>
    <dbReference type="NCBI Taxonomy" id="35525"/>
    <lineage>
        <taxon>Eukaryota</taxon>
        <taxon>Metazoa</taxon>
        <taxon>Ecdysozoa</taxon>
        <taxon>Arthropoda</taxon>
        <taxon>Crustacea</taxon>
        <taxon>Branchiopoda</taxon>
        <taxon>Diplostraca</taxon>
        <taxon>Cladocera</taxon>
        <taxon>Anomopoda</taxon>
        <taxon>Daphniidae</taxon>
        <taxon>Daphnia</taxon>
    </lineage>
</organism>
<dbReference type="AlphaFoldDB" id="A0A164GDA2"/>
<evidence type="ECO:0000313" key="2">
    <source>
        <dbReference type="Proteomes" id="UP000076858"/>
    </source>
</evidence>
<comment type="caution">
    <text evidence="1">The sequence shown here is derived from an EMBL/GenBank/DDBJ whole genome shotgun (WGS) entry which is preliminary data.</text>
</comment>
<dbReference type="EMBL" id="LRGB01015722">
    <property type="protein sequence ID" value="KZR98819.1"/>
    <property type="molecule type" value="Genomic_DNA"/>
</dbReference>
<protein>
    <submittedName>
        <fullName evidence="1">Uncharacterized protein</fullName>
    </submittedName>
</protein>
<dbReference type="Proteomes" id="UP000076858">
    <property type="component" value="Unassembled WGS sequence"/>
</dbReference>
<accession>A0A164GDA2</accession>
<proteinExistence type="predicted"/>
<name>A0A164GDA2_9CRUS</name>
<reference evidence="1 2" key="1">
    <citation type="submission" date="2016-03" db="EMBL/GenBank/DDBJ databases">
        <title>EvidentialGene: Evidence-directed Construction of Genes on Genomes.</title>
        <authorList>
            <person name="Gilbert D.G."/>
            <person name="Choi J.-H."/>
            <person name="Mockaitis K."/>
            <person name="Colbourne J."/>
            <person name="Pfrender M."/>
        </authorList>
    </citation>
    <scope>NUCLEOTIDE SEQUENCE [LARGE SCALE GENOMIC DNA]</scope>
    <source>
        <strain evidence="1 2">Xinb3</strain>
        <tissue evidence="1">Complete organism</tissue>
    </source>
</reference>
<sequence>MGKINLLFFNSYLIIIKMQQQHNQKIVRNWNATFNSITSNEMCARLTTDCFTKNTIIQNNLFFFFCR</sequence>
<keyword evidence="2" id="KW-1185">Reference proteome</keyword>
<gene>
    <name evidence="1" type="ORF">APZ42_005586</name>
</gene>
<evidence type="ECO:0000313" key="1">
    <source>
        <dbReference type="EMBL" id="KZR98819.1"/>
    </source>
</evidence>